<feature type="domain" description="NADPH-dependent FMN reductase-like" evidence="3">
    <location>
        <begin position="1"/>
        <end position="109"/>
    </location>
</feature>
<name>A0A8D5FS20_9BACT</name>
<dbReference type="AlphaFoldDB" id="A0A8D5FS20"/>
<dbReference type="KEGG" id="dbk:DGMP_33180"/>
<evidence type="ECO:0000259" key="3">
    <source>
        <dbReference type="Pfam" id="PF03358"/>
    </source>
</evidence>
<dbReference type="RefSeq" id="WP_228854952.1">
    <property type="nucleotide sequence ID" value="NZ_AP024086.1"/>
</dbReference>
<evidence type="ECO:0000256" key="1">
    <source>
        <dbReference type="ARBA" id="ARBA00022630"/>
    </source>
</evidence>
<dbReference type="Pfam" id="PF03358">
    <property type="entry name" value="FMN_red"/>
    <property type="match status" value="1"/>
</dbReference>
<dbReference type="InterPro" id="IPR051796">
    <property type="entry name" value="ISF_SsuE-like"/>
</dbReference>
<dbReference type="GO" id="GO:0016491">
    <property type="term" value="F:oxidoreductase activity"/>
    <property type="evidence" value="ECO:0007669"/>
    <property type="project" value="InterPro"/>
</dbReference>
<dbReference type="InterPro" id="IPR005025">
    <property type="entry name" value="FMN_Rdtase-like_dom"/>
</dbReference>
<gene>
    <name evidence="4" type="ORF">DGMP_33180</name>
</gene>
<keyword evidence="1" id="KW-0285">Flavoprotein</keyword>
<reference evidence="4" key="1">
    <citation type="submission" date="2020-09" db="EMBL/GenBank/DDBJ databases">
        <title>Desulfogranum mesoprofundum gen. nov., sp. nov., a novel mesophilic, sulfate-reducing chemolithoautotroph isolated from a deep-sea hydrothermal vent chimney in the Suiyo Seamount.</title>
        <authorList>
            <person name="Hashimoto Y."/>
            <person name="Nakagawa S."/>
        </authorList>
    </citation>
    <scope>NUCLEOTIDE SEQUENCE</scope>
    <source>
        <strain evidence="4">KT2</strain>
    </source>
</reference>
<evidence type="ECO:0000256" key="2">
    <source>
        <dbReference type="ARBA" id="ARBA00022643"/>
    </source>
</evidence>
<organism evidence="4 5">
    <name type="scientific">Desulfomarina profundi</name>
    <dbReference type="NCBI Taxonomy" id="2772557"/>
    <lineage>
        <taxon>Bacteria</taxon>
        <taxon>Pseudomonadati</taxon>
        <taxon>Thermodesulfobacteriota</taxon>
        <taxon>Desulfobulbia</taxon>
        <taxon>Desulfobulbales</taxon>
        <taxon>Desulfobulbaceae</taxon>
        <taxon>Desulfomarina</taxon>
    </lineage>
</organism>
<dbReference type="PANTHER" id="PTHR43278">
    <property type="entry name" value="NAD(P)H-DEPENDENT FMN-CONTAINING OXIDOREDUCTASE YWQN-RELATED"/>
    <property type="match status" value="1"/>
</dbReference>
<dbReference type="PANTHER" id="PTHR43278:SF2">
    <property type="entry name" value="IRON-SULFUR FLAVOPROTEIN"/>
    <property type="match status" value="1"/>
</dbReference>
<sequence>MKMLVLLGSPRKNGNSETIAKTVASVFEENGGSVEYVRLNDLSLRPCQGCGGCDKSGMCVVKDDMIGLYELVDVADSILLVSPVYFYGLSAQCKIFGDRMQARWARKYLLKERCREDEMRKGYLLSTAATRGAKIFDCSVLTSRYIFDAMDVEYGGDLLIKGVDKRKAVLDHPEEIKKAADFGREIVSAIRDGR</sequence>
<evidence type="ECO:0000313" key="4">
    <source>
        <dbReference type="EMBL" id="BCL62625.1"/>
    </source>
</evidence>
<proteinExistence type="predicted"/>
<keyword evidence="2" id="KW-0288">FMN</keyword>
<dbReference type="Proteomes" id="UP000826725">
    <property type="component" value="Chromosome"/>
</dbReference>
<evidence type="ECO:0000313" key="5">
    <source>
        <dbReference type="Proteomes" id="UP000826725"/>
    </source>
</evidence>
<keyword evidence="5" id="KW-1185">Reference proteome</keyword>
<dbReference type="EMBL" id="AP024086">
    <property type="protein sequence ID" value="BCL62625.1"/>
    <property type="molecule type" value="Genomic_DNA"/>
</dbReference>
<accession>A0A8D5FS20</accession>
<protein>
    <submittedName>
        <fullName evidence="4">FMN reductase</fullName>
    </submittedName>
</protein>